<protein>
    <submittedName>
        <fullName evidence="2">Putative quinone oxidoreductase, YhdH/YhfP family</fullName>
    </submittedName>
</protein>
<dbReference type="InterPro" id="IPR020843">
    <property type="entry name" value="ER"/>
</dbReference>
<reference evidence="2 3" key="1">
    <citation type="submission" date="2017-05" db="EMBL/GenBank/DDBJ databases">
        <authorList>
            <person name="Varghese N."/>
            <person name="Submissions S."/>
        </authorList>
    </citation>
    <scope>NUCLEOTIDE SEQUENCE [LARGE SCALE GENOMIC DNA]</scope>
    <source>
        <strain evidence="2 3">DSM 19036</strain>
    </source>
</reference>
<dbReference type="PANTHER" id="PTHR43677">
    <property type="entry name" value="SHORT-CHAIN DEHYDROGENASE/REDUCTASE"/>
    <property type="match status" value="1"/>
</dbReference>
<evidence type="ECO:0000259" key="1">
    <source>
        <dbReference type="SMART" id="SM00829"/>
    </source>
</evidence>
<gene>
    <name evidence="2" type="ORF">SAMN06265348_102528</name>
</gene>
<dbReference type="InterPro" id="IPR013154">
    <property type="entry name" value="ADH-like_N"/>
</dbReference>
<dbReference type="SUPFAM" id="SSF51735">
    <property type="entry name" value="NAD(P)-binding Rossmann-fold domains"/>
    <property type="match status" value="1"/>
</dbReference>
<dbReference type="InterPro" id="IPR011032">
    <property type="entry name" value="GroES-like_sf"/>
</dbReference>
<accession>A0A521BPY4</accession>
<dbReference type="GO" id="GO:0043957">
    <property type="term" value="F:acryloyl-CoA reductase (NADPH) activity"/>
    <property type="evidence" value="ECO:0007669"/>
    <property type="project" value="TreeGrafter"/>
</dbReference>
<dbReference type="RefSeq" id="WP_142527172.1">
    <property type="nucleotide sequence ID" value="NZ_CBCSJO010000003.1"/>
</dbReference>
<proteinExistence type="predicted"/>
<dbReference type="Pfam" id="PF00107">
    <property type="entry name" value="ADH_zinc_N"/>
    <property type="match status" value="1"/>
</dbReference>
<name>A0A521BPY4_9SPHI</name>
<dbReference type="NCBIfam" id="TIGR02823">
    <property type="entry name" value="oxido_YhdH"/>
    <property type="match status" value="1"/>
</dbReference>
<dbReference type="SUPFAM" id="SSF50129">
    <property type="entry name" value="GroES-like"/>
    <property type="match status" value="1"/>
</dbReference>
<dbReference type="Proteomes" id="UP000320300">
    <property type="component" value="Unassembled WGS sequence"/>
</dbReference>
<dbReference type="Gene3D" id="3.90.180.10">
    <property type="entry name" value="Medium-chain alcohol dehydrogenases, catalytic domain"/>
    <property type="match status" value="1"/>
</dbReference>
<dbReference type="InterPro" id="IPR036291">
    <property type="entry name" value="NAD(P)-bd_dom_sf"/>
</dbReference>
<dbReference type="PANTHER" id="PTHR43677:SF1">
    <property type="entry name" value="ACRYLYL-COA REDUCTASE ACUI-RELATED"/>
    <property type="match status" value="1"/>
</dbReference>
<evidence type="ECO:0000313" key="2">
    <source>
        <dbReference type="EMBL" id="SMO49218.1"/>
    </source>
</evidence>
<sequence length="332" mass="34796">MNLTYKALQVTEAGGQYLTNIVTLNTADLPKADVIIKVDYSSVNYKDALSASGNKGITRSYPHVPGVDAAGTVISSNAAGINTGDKVLVTGFDLGMNTPGGFGQYISVPAGWVVPLPPHMTEEEAMSLGTAGLTAALSVQQLLLCGIRPEDGPVVVTGAGGGVGSIAIAILSKLGYSVTAVTGKPDTKFFKDLLGATEIISREQFTVQLDKKPLSSPLFAGGIDTVGGSILSALLKSIKYGATVTCCGMVASADVNTSIFPFILRGIKLAGIDSVELPLHARLPIWNKLADEWKPLQLGQFTRIIGIEELPEELDRARNGNARGRVLVQHAH</sequence>
<evidence type="ECO:0000313" key="3">
    <source>
        <dbReference type="Proteomes" id="UP000320300"/>
    </source>
</evidence>
<dbReference type="InterPro" id="IPR013149">
    <property type="entry name" value="ADH-like_C"/>
</dbReference>
<dbReference type="InterPro" id="IPR014188">
    <property type="entry name" value="Acrylyl-CoA_reductase_AcuI"/>
</dbReference>
<dbReference type="SMART" id="SM00829">
    <property type="entry name" value="PKS_ER"/>
    <property type="match status" value="1"/>
</dbReference>
<dbReference type="Pfam" id="PF08240">
    <property type="entry name" value="ADH_N"/>
    <property type="match status" value="1"/>
</dbReference>
<feature type="domain" description="Enoyl reductase (ER)" evidence="1">
    <location>
        <begin position="14"/>
        <end position="328"/>
    </location>
</feature>
<keyword evidence="3" id="KW-1185">Reference proteome</keyword>
<dbReference type="OrthoDB" id="9805663at2"/>
<dbReference type="Gene3D" id="3.40.50.720">
    <property type="entry name" value="NAD(P)-binding Rossmann-like Domain"/>
    <property type="match status" value="1"/>
</dbReference>
<dbReference type="AlphaFoldDB" id="A0A521BPY4"/>
<organism evidence="2 3">
    <name type="scientific">Pedobacter westerhofensis</name>
    <dbReference type="NCBI Taxonomy" id="425512"/>
    <lineage>
        <taxon>Bacteria</taxon>
        <taxon>Pseudomonadati</taxon>
        <taxon>Bacteroidota</taxon>
        <taxon>Sphingobacteriia</taxon>
        <taxon>Sphingobacteriales</taxon>
        <taxon>Sphingobacteriaceae</taxon>
        <taxon>Pedobacter</taxon>
    </lineage>
</organism>
<dbReference type="EMBL" id="FXTN01000002">
    <property type="protein sequence ID" value="SMO49218.1"/>
    <property type="molecule type" value="Genomic_DNA"/>
</dbReference>
<dbReference type="CDD" id="cd05280">
    <property type="entry name" value="MDR_yhdh_yhfp"/>
    <property type="match status" value="1"/>
</dbReference>
<dbReference type="InterPro" id="IPR051397">
    <property type="entry name" value="Zn-ADH-like_protein"/>
</dbReference>